<dbReference type="Gene3D" id="3.10.290.10">
    <property type="entry name" value="RNA-binding S4 domain"/>
    <property type="match status" value="1"/>
</dbReference>
<dbReference type="SMART" id="SM00363">
    <property type="entry name" value="S4"/>
    <property type="match status" value="1"/>
</dbReference>
<dbReference type="PANTHER" id="PTHR13633">
    <property type="entry name" value="MITOCHONDRIAL TRANSCRIPTION RESCUE FACTOR 1"/>
    <property type="match status" value="1"/>
</dbReference>
<dbReference type="Gene3D" id="3.30.1370.160">
    <property type="match status" value="1"/>
</dbReference>
<dbReference type="InterPro" id="IPR002942">
    <property type="entry name" value="S4_RNA-bd"/>
</dbReference>
<dbReference type="Pfam" id="PF21278">
    <property type="entry name" value="YlmH_1st"/>
    <property type="match status" value="1"/>
</dbReference>
<dbReference type="Proteomes" id="UP000321558">
    <property type="component" value="Unassembled WGS sequence"/>
</dbReference>
<evidence type="ECO:0000313" key="4">
    <source>
        <dbReference type="Proteomes" id="UP000321558"/>
    </source>
</evidence>
<gene>
    <name evidence="3" type="ORF">OSO01_13140</name>
</gene>
<dbReference type="InterPro" id="IPR048443">
    <property type="entry name" value="RqcP2_N"/>
</dbReference>
<dbReference type="PROSITE" id="PS50889">
    <property type="entry name" value="S4"/>
    <property type="match status" value="1"/>
</dbReference>
<dbReference type="EMBL" id="BJYM01000004">
    <property type="protein sequence ID" value="GEN86575.1"/>
    <property type="molecule type" value="Genomic_DNA"/>
</dbReference>
<evidence type="ECO:0000259" key="2">
    <source>
        <dbReference type="SMART" id="SM00363"/>
    </source>
</evidence>
<reference evidence="3 4" key="1">
    <citation type="submission" date="2019-07" db="EMBL/GenBank/DDBJ databases">
        <title>Whole genome shotgun sequence of Oceanobacillus sojae NBRC 105379.</title>
        <authorList>
            <person name="Hosoyama A."/>
            <person name="Uohara A."/>
            <person name="Ohji S."/>
            <person name="Ichikawa N."/>
        </authorList>
    </citation>
    <scope>NUCLEOTIDE SEQUENCE [LARGE SCALE GENOMIC DNA]</scope>
    <source>
        <strain evidence="3 4">NBRC 105379</strain>
    </source>
</reference>
<proteinExistence type="predicted"/>
<sequence>MEVYQHFRKEEQPFIDQVLSWKDQVERSYIPKLTDFLDPREQEIVQMLLGTSQDELQTEAFGGSEYSERKRIVIAPVYETITKDMFQIQLLEAVYPEKFVSLEHRDVMGAFLSQGVKRKKLGDITAADGKIHLLAAGEVVPFIQMNLTSIKKSRISFKEQSLESLAVKKENWKEYDKTISSLRLDTVIKEIYGLSRKDAAALIQKLLVKVNYRVVDDVKFQLQEGDMLSVRGKGRSKIVEIRGRSKKDKIKMTAAILQ</sequence>
<dbReference type="Pfam" id="PF17774">
    <property type="entry name" value="YlmH_RBD"/>
    <property type="match status" value="1"/>
</dbReference>
<evidence type="ECO:0000313" key="3">
    <source>
        <dbReference type="EMBL" id="GEN86575.1"/>
    </source>
</evidence>
<dbReference type="Gene3D" id="3.30.70.330">
    <property type="match status" value="1"/>
</dbReference>
<dbReference type="GO" id="GO:0003723">
    <property type="term" value="F:RNA binding"/>
    <property type="evidence" value="ECO:0007669"/>
    <property type="project" value="UniProtKB-KW"/>
</dbReference>
<protein>
    <submittedName>
        <fullName evidence="3">RNA-binding protein S4</fullName>
    </submittedName>
</protein>
<dbReference type="SUPFAM" id="SSF55174">
    <property type="entry name" value="Alpha-L RNA-binding motif"/>
    <property type="match status" value="1"/>
</dbReference>
<dbReference type="RefSeq" id="WP_147209685.1">
    <property type="nucleotide sequence ID" value="NZ_BJYM01000004.1"/>
</dbReference>
<dbReference type="InterPro" id="IPR012677">
    <property type="entry name" value="Nucleotide-bd_a/b_plait_sf"/>
</dbReference>
<dbReference type="AlphaFoldDB" id="A0A511ZGK6"/>
<dbReference type="PANTHER" id="PTHR13633:SF3">
    <property type="entry name" value="MITOCHONDRIAL TRANSCRIPTION RESCUE FACTOR 1"/>
    <property type="match status" value="1"/>
</dbReference>
<dbReference type="CDD" id="cd00165">
    <property type="entry name" value="S4"/>
    <property type="match status" value="1"/>
</dbReference>
<comment type="caution">
    <text evidence="3">The sequence shown here is derived from an EMBL/GenBank/DDBJ whole genome shotgun (WGS) entry which is preliminary data.</text>
</comment>
<dbReference type="STRING" id="582851.GCA_900162665_00315"/>
<feature type="domain" description="RNA-binding S4" evidence="2">
    <location>
        <begin position="182"/>
        <end position="242"/>
    </location>
</feature>
<name>A0A511ZGK6_9BACI</name>
<dbReference type="InterPro" id="IPR036986">
    <property type="entry name" value="S4_RNA-bd_sf"/>
</dbReference>
<keyword evidence="4" id="KW-1185">Reference proteome</keyword>
<dbReference type="InterPro" id="IPR040591">
    <property type="entry name" value="RqcP2_RBD"/>
</dbReference>
<dbReference type="OrthoDB" id="9812787at2"/>
<evidence type="ECO:0000256" key="1">
    <source>
        <dbReference type="PROSITE-ProRule" id="PRU00182"/>
    </source>
</evidence>
<dbReference type="Pfam" id="PF01479">
    <property type="entry name" value="S4"/>
    <property type="match status" value="1"/>
</dbReference>
<keyword evidence="1" id="KW-0694">RNA-binding</keyword>
<organism evidence="3 4">
    <name type="scientific">Oceanobacillus sojae</name>
    <dbReference type="NCBI Taxonomy" id="582851"/>
    <lineage>
        <taxon>Bacteria</taxon>
        <taxon>Bacillati</taxon>
        <taxon>Bacillota</taxon>
        <taxon>Bacilli</taxon>
        <taxon>Bacillales</taxon>
        <taxon>Bacillaceae</taxon>
        <taxon>Oceanobacillus</taxon>
    </lineage>
</organism>
<accession>A0A511ZGK6</accession>